<accession>A0AAV4QTP7</accession>
<comment type="caution">
    <text evidence="1">The sequence shown here is derived from an EMBL/GenBank/DDBJ whole genome shotgun (WGS) entry which is preliminary data.</text>
</comment>
<keyword evidence="2" id="KW-1185">Reference proteome</keyword>
<sequence>MDNTGKQNKSETFPLVNTSRVFGAKKFSEIPSWLKLSLFLKVPAKSLEGTCFRTISSVFRNESFLFSSSLFVYLFWRFEISFLNHEIVMGLLISLKATC</sequence>
<dbReference type="AlphaFoldDB" id="A0AAV4QTP7"/>
<proteinExistence type="predicted"/>
<gene>
    <name evidence="1" type="ORF">CEXT_102991</name>
</gene>
<dbReference type="EMBL" id="BPLR01006813">
    <property type="protein sequence ID" value="GIY12595.1"/>
    <property type="molecule type" value="Genomic_DNA"/>
</dbReference>
<evidence type="ECO:0000313" key="1">
    <source>
        <dbReference type="EMBL" id="GIY12595.1"/>
    </source>
</evidence>
<dbReference type="Proteomes" id="UP001054945">
    <property type="component" value="Unassembled WGS sequence"/>
</dbReference>
<reference evidence="1 2" key="1">
    <citation type="submission" date="2021-06" db="EMBL/GenBank/DDBJ databases">
        <title>Caerostris extrusa draft genome.</title>
        <authorList>
            <person name="Kono N."/>
            <person name="Arakawa K."/>
        </authorList>
    </citation>
    <scope>NUCLEOTIDE SEQUENCE [LARGE SCALE GENOMIC DNA]</scope>
</reference>
<protein>
    <submittedName>
        <fullName evidence="1">Uncharacterized protein</fullName>
    </submittedName>
</protein>
<evidence type="ECO:0000313" key="2">
    <source>
        <dbReference type="Proteomes" id="UP001054945"/>
    </source>
</evidence>
<organism evidence="1 2">
    <name type="scientific">Caerostris extrusa</name>
    <name type="common">Bark spider</name>
    <name type="synonym">Caerostris bankana</name>
    <dbReference type="NCBI Taxonomy" id="172846"/>
    <lineage>
        <taxon>Eukaryota</taxon>
        <taxon>Metazoa</taxon>
        <taxon>Ecdysozoa</taxon>
        <taxon>Arthropoda</taxon>
        <taxon>Chelicerata</taxon>
        <taxon>Arachnida</taxon>
        <taxon>Araneae</taxon>
        <taxon>Araneomorphae</taxon>
        <taxon>Entelegynae</taxon>
        <taxon>Araneoidea</taxon>
        <taxon>Araneidae</taxon>
        <taxon>Caerostris</taxon>
    </lineage>
</organism>
<name>A0AAV4QTP7_CAEEX</name>